<dbReference type="PANTHER" id="PTHR16092:SF14">
    <property type="entry name" value="EXOCYST COMPLEX COMPONENT 1 ISOFORM X1"/>
    <property type="match status" value="1"/>
</dbReference>
<feature type="region of interest" description="Disordered" evidence="6">
    <location>
        <begin position="458"/>
        <end position="479"/>
    </location>
</feature>
<dbReference type="PANTHER" id="PTHR16092">
    <property type="entry name" value="SEC3/SYNTAXIN-RELATED"/>
    <property type="match status" value="1"/>
</dbReference>
<feature type="compositionally biased region" description="Basic and acidic residues" evidence="6">
    <location>
        <begin position="467"/>
        <end position="478"/>
    </location>
</feature>
<dbReference type="GO" id="GO:0006893">
    <property type="term" value="P:Golgi to plasma membrane transport"/>
    <property type="evidence" value="ECO:0007669"/>
    <property type="project" value="TreeGrafter"/>
</dbReference>
<keyword evidence="3" id="KW-0268">Exocytosis</keyword>
<evidence type="ECO:0000256" key="6">
    <source>
        <dbReference type="SAM" id="MobiDB-lite"/>
    </source>
</evidence>
<organism evidence="9">
    <name type="scientific">Amorphochlora amoebiformis</name>
    <dbReference type="NCBI Taxonomy" id="1561963"/>
    <lineage>
        <taxon>Eukaryota</taxon>
        <taxon>Sar</taxon>
        <taxon>Rhizaria</taxon>
        <taxon>Cercozoa</taxon>
        <taxon>Chlorarachniophyceae</taxon>
        <taxon>Amorphochlora</taxon>
    </lineage>
</organism>
<reference evidence="9" key="1">
    <citation type="submission" date="2021-01" db="EMBL/GenBank/DDBJ databases">
        <authorList>
            <person name="Corre E."/>
            <person name="Pelletier E."/>
            <person name="Niang G."/>
            <person name="Scheremetjew M."/>
            <person name="Finn R."/>
            <person name="Kale V."/>
            <person name="Holt S."/>
            <person name="Cochrane G."/>
            <person name="Meng A."/>
            <person name="Brown T."/>
            <person name="Cohen L."/>
        </authorList>
    </citation>
    <scope>NUCLEOTIDE SEQUENCE</scope>
    <source>
        <strain evidence="9">CCMP2058</strain>
    </source>
</reference>
<evidence type="ECO:0000313" key="9">
    <source>
        <dbReference type="EMBL" id="CAD8458667.1"/>
    </source>
</evidence>
<evidence type="ECO:0000256" key="5">
    <source>
        <dbReference type="SAM" id="Coils"/>
    </source>
</evidence>
<evidence type="ECO:0000256" key="4">
    <source>
        <dbReference type="ARBA" id="ARBA00023054"/>
    </source>
</evidence>
<dbReference type="GO" id="GO:0005546">
    <property type="term" value="F:phosphatidylinositol-4,5-bisphosphate binding"/>
    <property type="evidence" value="ECO:0007669"/>
    <property type="project" value="TreeGrafter"/>
</dbReference>
<feature type="domain" description="Exocyst complex component Sec3 coiled-coil" evidence="7">
    <location>
        <begin position="246"/>
        <end position="373"/>
    </location>
</feature>
<dbReference type="GO" id="GO:0000145">
    <property type="term" value="C:exocyst"/>
    <property type="evidence" value="ECO:0007669"/>
    <property type="project" value="InterPro"/>
</dbReference>
<protein>
    <recommendedName>
        <fullName evidence="10">Exocyst complex component Sec3 PIP2-binding N-terminal domain-containing protein</fullName>
    </recommendedName>
</protein>
<evidence type="ECO:0008006" key="10">
    <source>
        <dbReference type="Google" id="ProtNLM"/>
    </source>
</evidence>
<sequence>MSDLNARIESLKQQRAFQHLLPQGRRNIHQVIAMIEVFDSEPDEKDLDMKAGDRILLISAMEDIEGKKRDPRWSLLKYKRHPAKVTFKEKQHLKDLERIELKEARNCLLVNFSFQSGRTRTVYCDKSEKAKLNEVMWWAIQTCRYYFRQVPASNLVKREIDDLTMDYGVMVEEWDGSEGSIQELLSPTQNQILKMLKTDSKEEEKSEKKRKATSYQVEINITPEEAKTIEGLLDESGLGVEDINLLESHLRNELAEMENENIQALFSKKNRATTEVIIQHMGEIKTLVNEMASWMSEYEGSLDEMRKGVRKIEARNKKLKIQEQNHQRLQERLNGLLTTLRLDRKTQRNLRQPDFRTRLKEMLMAASALNKTMHVRLNPGMERTGIEKIKAVQQIRSDQKNLAKQFTDEAAKFLSEYFRQLSNMRISELKSQPDLVSVSALEKLPHSPARIMQVPRSLRAGTAASAGERKEKEREEKMGVNLSEGKTHETLRKYIDLVTLLAKMEPTHFESLLDTYTTEFRKVYEMKIKAYVSGIKRCSPAPMHKETRMCMLKDYSIDAEAANAHAAGKRDRKLFSGGNTHYSDAGSSPSRSRAESRVSSVMHSDNESEHTNRYSSAQSAPRTPVRRQAKGGGSAFVRALEDIAPMCRNEQSFLFEFFAADAEAPNAASTQTAIASSVDDASSEQNSLSQFVKVQSSRSLLSRDRKQSGGTTTEGKPEFTAANKAYDRIRGMMEEMFKSIVPQLENIAKNENRHDHFQTLRMLIESRRHKEANTDVNFLSRGFTSLQSTLQITFNNFINAEIRWIAAQKSTAKKNGILVPLLKFPSFINQMEDCIDDSGEDMQITATYTKMAKSLFKLIKDTADTNQKKGRKVLVLTENFHFFWKVFDTRIPRIKCLNPKVDEAHRMYLENLKEYVQWHIEYEMEKLSKFWDDMNDKLSNNQMEELQFLIPKQAVISMVKKTLPNLQKSVVNMYKRVEKHLPINKGLRDEVWRALTAYFLERFKRFEGQVQQCYSNVKELPKTSSDVKKIFALVSIEKKKH</sequence>
<dbReference type="EMBL" id="HBEM01025938">
    <property type="protein sequence ID" value="CAD8458667.1"/>
    <property type="molecule type" value="Transcribed_RNA"/>
</dbReference>
<evidence type="ECO:0000259" key="8">
    <source>
        <dbReference type="Pfam" id="PF20654"/>
    </source>
</evidence>
<dbReference type="InterPro" id="IPR019160">
    <property type="entry name" value="Sec3_CC"/>
</dbReference>
<evidence type="ECO:0000256" key="3">
    <source>
        <dbReference type="ARBA" id="ARBA00022483"/>
    </source>
</evidence>
<keyword evidence="2" id="KW-0813">Transport</keyword>
<dbReference type="Pfam" id="PF09763">
    <property type="entry name" value="Sec3_CC"/>
    <property type="match status" value="1"/>
</dbReference>
<dbReference type="InterPro" id="IPR048628">
    <property type="entry name" value="Sec3_C"/>
</dbReference>
<proteinExistence type="inferred from homology"/>
<feature type="coiled-coil region" evidence="5">
    <location>
        <begin position="295"/>
        <end position="339"/>
    </location>
</feature>
<dbReference type="Pfam" id="PF20654">
    <property type="entry name" value="Sec3_C-term"/>
    <property type="match status" value="1"/>
</dbReference>
<dbReference type="GO" id="GO:0005886">
    <property type="term" value="C:plasma membrane"/>
    <property type="evidence" value="ECO:0007669"/>
    <property type="project" value="TreeGrafter"/>
</dbReference>
<keyword evidence="4 5" id="KW-0175">Coiled coil</keyword>
<name>A0A7S0DPG6_9EUKA</name>
<accession>A0A7S0DPG6</accession>
<feature type="domain" description="Exocyst complex component Sec3 C-terminal" evidence="8">
    <location>
        <begin position="717"/>
        <end position="1015"/>
    </location>
</feature>
<evidence type="ECO:0000256" key="1">
    <source>
        <dbReference type="ARBA" id="ARBA00006518"/>
    </source>
</evidence>
<evidence type="ECO:0000259" key="7">
    <source>
        <dbReference type="Pfam" id="PF09763"/>
    </source>
</evidence>
<dbReference type="GO" id="GO:0006887">
    <property type="term" value="P:exocytosis"/>
    <property type="evidence" value="ECO:0007669"/>
    <property type="project" value="UniProtKB-KW"/>
</dbReference>
<feature type="region of interest" description="Disordered" evidence="6">
    <location>
        <begin position="699"/>
        <end position="722"/>
    </location>
</feature>
<comment type="similarity">
    <text evidence="1">Belongs to the SEC3 family.</text>
</comment>
<evidence type="ECO:0000256" key="2">
    <source>
        <dbReference type="ARBA" id="ARBA00022448"/>
    </source>
</evidence>
<feature type="region of interest" description="Disordered" evidence="6">
    <location>
        <begin position="568"/>
        <end position="633"/>
    </location>
</feature>
<dbReference type="AlphaFoldDB" id="A0A7S0DPG6"/>
<gene>
    <name evidence="9" type="ORF">LAMO00422_LOCUS17618</name>
</gene>
<feature type="compositionally biased region" description="Polar residues" evidence="6">
    <location>
        <begin position="577"/>
        <end position="586"/>
    </location>
</feature>